<dbReference type="SMART" id="SM01361">
    <property type="entry name" value="A2M_recep"/>
    <property type="match status" value="1"/>
</dbReference>
<evidence type="ECO:0000313" key="6">
    <source>
        <dbReference type="Ensembl" id="ENSLOCP00000006614.1"/>
    </source>
</evidence>
<sequence>NYLLIKVCYASKTGEEKLLVSHQNGFLFIQTDKPLYTPDQSGIEVYSMFLSEYVIQSGQCIFLVFPRPGKDFQGSAVGAKEWKSSSKLIPKLPLANSYGIWKIEATYSNDFTTSAMAEFEIKEYELLCRYCLYVHCWLTFFPALISPMRYFHGAVVTRADVYLRFGYIDRKDLVMIPKAVRHVSMTNGAVEVEFNPRRILALLANGPESLEQMDGKFLYISATVQETKGGISQDGELANVKYVLSPFSLSLVATPPFVKPGLPYHARVLVKDPLGQPAGGVPVRMEALALDQHGQEIRLRSAMVGQDYVLSGSDGTVLITHNIPPKATSAAFTVETADNSLPRENQAKLQFNAVAYHSDKERYLYIDWASSHRVLHSGDYVSINIYFSQKHLSNIKYYSYQVISKGKIVAFNSMSRVGQANYQNINFRVNSDMVPSSRLLVYYVVTGEGEAELVADSVWMDVQDKCVNGLQAKISVPPGVYKPKEKVDLKIEADEGSSVALSAVDTALYELRSNPKDPLAKVIRHIEQHDLGCGGGGGKDNADVFRLVGLTFMTNANVKAASAADETCSDIVRPKRSVDLVTEIEKKANTFQDLRVQKCCKDGAASYPLTETCASRAQRIKAPSQCKRAFTDCCELANRLRSESIRVYTLARMELDDIFGTANPQVRSYFPESWLWDVYPMPENSRVKTLSIDLPDSLTTWKMKMVGISNKGICVSDPLKVEVNKDVSLDVPVPYKMVRGEQIELRGSVYNQRPYSSRFCVTLEVGQGVCLFKGSRKAEGTQVTPCQRAPLEGQSVHLVSFTLLPLQAGLHTLTFTLDSPLGRDVLVKTLRVVPEGIMTESSSGYTLDPQGIYGLLKRRLEFRHRIPSNLVPGSTPTRTLGVSGELLGAVLSIVLNPSGLKQLTSLPSGSAEVELMGIVPVYYVFHYLEKTNQWDILGPDSLSRRLELKKRLKEGVTSILSFRKKNEFGYSMWKDREASTWLTALVVKTLGQVSNYLEIDHASLCNSIFWLKEQCQNQDGSFKELSTYRPNKLMGAGSDVAEQTLYLTAFTVIGIKNAIEVCPLQEFKDVLAKATEYLSGKLQQVKSVYTKAIVAYALALNDKSSASARTLYTSLESDAYIVGDPPVVRFWKEKEDSLDSSLPNRGTARSVETTAYVLLSTLRYGNMQYANPVMQWLTQEQRFGGGFYSTQDTIVTLEALTEYSRLAKRATLDMKIRASYRTLGDLQIITLTQTKPVVKPIDVPEPEDVIVQTGSSSGVSVVSMKTVYYSTIDSQHTCLFDLKIEVFPADTKSTDFMRRERRIEACAKYKPAQNELYTEAAHTVMEIHLPTGLQPVQEDLETMANGVDYVISQYDILDDKVIIQVESVPSENYLCVGFRVRELFRTGMTSSSLYRVYEYHDPDSQCSRLYTQAETRLLRLCEGQECQCMAAACGQLKPLMDLTISAEDRRTAACLDNIKYAYKVEIISSSVEGDFVNYKAKIKEVIKRGTEQVKRDSEVELIAKATCADVALKNGDHYLIMGGEGMENRQNRSFKYKFALDSQSWMELWPSEGDCGDSQCQQFAGVLEEFSENFLLMGCT</sequence>
<dbReference type="SMART" id="SM00104">
    <property type="entry name" value="ANATO"/>
    <property type="match status" value="1"/>
</dbReference>
<dbReference type="Pfam" id="PF17789">
    <property type="entry name" value="MG4"/>
    <property type="match status" value="1"/>
</dbReference>
<dbReference type="EMBL" id="AHAT01024894">
    <property type="status" value="NOT_ANNOTATED_CDS"/>
    <property type="molecule type" value="Genomic_DNA"/>
</dbReference>
<evidence type="ECO:0000256" key="3">
    <source>
        <dbReference type="ARBA" id="ARBA00023157"/>
    </source>
</evidence>
<evidence type="ECO:0000259" key="4">
    <source>
        <dbReference type="PROSITE" id="PS01178"/>
    </source>
</evidence>
<dbReference type="Pfam" id="PF01759">
    <property type="entry name" value="NTR"/>
    <property type="match status" value="1"/>
</dbReference>
<dbReference type="Gene3D" id="2.60.120.1540">
    <property type="match status" value="1"/>
</dbReference>
<keyword evidence="2" id="KW-0964">Secreted</keyword>
<dbReference type="PANTHER" id="PTHR11412">
    <property type="entry name" value="MACROGLOBULIN / COMPLEMENT"/>
    <property type="match status" value="1"/>
</dbReference>
<dbReference type="InterPro" id="IPR001134">
    <property type="entry name" value="Netrin_domain"/>
</dbReference>
<dbReference type="Gene3D" id="2.60.40.690">
    <property type="entry name" value="Alpha-macroglobulin, receptor-binding domain"/>
    <property type="match status" value="1"/>
</dbReference>
<dbReference type="EMBL" id="AHAT01024892">
    <property type="status" value="NOT_ANNOTATED_CDS"/>
    <property type="molecule type" value="Genomic_DNA"/>
</dbReference>
<accession>W5ME05</accession>
<dbReference type="PROSITE" id="PS50189">
    <property type="entry name" value="NTR"/>
    <property type="match status" value="1"/>
</dbReference>
<dbReference type="SUPFAM" id="SSF50242">
    <property type="entry name" value="TIMP-like"/>
    <property type="match status" value="1"/>
</dbReference>
<dbReference type="Pfam" id="PF01821">
    <property type="entry name" value="ANATO"/>
    <property type="match status" value="1"/>
</dbReference>
<dbReference type="InterPro" id="IPR050473">
    <property type="entry name" value="A2M/Complement_sys"/>
</dbReference>
<dbReference type="EMBL" id="AHAT01024893">
    <property type="status" value="NOT_ANNOTATED_CDS"/>
    <property type="molecule type" value="Genomic_DNA"/>
</dbReference>
<dbReference type="GO" id="GO:0004866">
    <property type="term" value="F:endopeptidase inhibitor activity"/>
    <property type="evidence" value="ECO:0007669"/>
    <property type="project" value="InterPro"/>
</dbReference>
<dbReference type="Gene3D" id="2.60.40.1930">
    <property type="match status" value="3"/>
</dbReference>
<keyword evidence="7" id="KW-1185">Reference proteome</keyword>
<dbReference type="SUPFAM" id="SSF47686">
    <property type="entry name" value="Anaphylotoxins (complement system)"/>
    <property type="match status" value="1"/>
</dbReference>
<evidence type="ECO:0000256" key="1">
    <source>
        <dbReference type="ARBA" id="ARBA00004613"/>
    </source>
</evidence>
<evidence type="ECO:0000313" key="7">
    <source>
        <dbReference type="Proteomes" id="UP000018468"/>
    </source>
</evidence>
<comment type="subcellular location">
    <subcellularLocation>
        <location evidence="1">Secreted</location>
    </subcellularLocation>
</comment>
<dbReference type="InterPro" id="IPR008930">
    <property type="entry name" value="Terpenoid_cyclase/PrenylTrfase"/>
</dbReference>
<feature type="domain" description="Anaphylatoxin-like" evidence="4">
    <location>
        <begin position="599"/>
        <end position="634"/>
    </location>
</feature>
<dbReference type="InterPro" id="IPR008993">
    <property type="entry name" value="TIMP-like_OB-fold"/>
</dbReference>
<evidence type="ECO:0000259" key="5">
    <source>
        <dbReference type="PROSITE" id="PS50189"/>
    </source>
</evidence>
<dbReference type="Gene3D" id="2.40.50.120">
    <property type="match status" value="1"/>
</dbReference>
<name>W5ME05_LEPOC</name>
<reference evidence="7" key="1">
    <citation type="submission" date="2011-12" db="EMBL/GenBank/DDBJ databases">
        <title>The Draft Genome of Lepisosteus oculatus.</title>
        <authorList>
            <consortium name="The Broad Institute Genome Assembly &amp; Analysis Group"/>
            <consortium name="Computational R&amp;D Group"/>
            <consortium name="and Sequencing Platform"/>
            <person name="Di Palma F."/>
            <person name="Alfoldi J."/>
            <person name="Johnson J."/>
            <person name="Berlin A."/>
            <person name="Gnerre S."/>
            <person name="Jaffe D."/>
            <person name="MacCallum I."/>
            <person name="Young S."/>
            <person name="Walker B.J."/>
            <person name="Lander E.S."/>
            <person name="Lindblad-Toh K."/>
        </authorList>
    </citation>
    <scope>NUCLEOTIDE SEQUENCE [LARGE SCALE GENOMIC DNA]</scope>
</reference>
<dbReference type="SMART" id="SM01359">
    <property type="entry name" value="A2M_N_2"/>
    <property type="match status" value="1"/>
</dbReference>
<dbReference type="Pfam" id="PF07677">
    <property type="entry name" value="A2M_recep"/>
    <property type="match status" value="1"/>
</dbReference>
<dbReference type="PANTHER" id="PTHR11412:SF83">
    <property type="entry name" value="COMPLEMENT C5"/>
    <property type="match status" value="1"/>
</dbReference>
<dbReference type="InterPro" id="IPR001599">
    <property type="entry name" value="Macroglobln_a2"/>
</dbReference>
<dbReference type="Proteomes" id="UP000018468">
    <property type="component" value="Linkage group LG21"/>
</dbReference>
<reference evidence="6" key="2">
    <citation type="submission" date="2025-08" db="UniProtKB">
        <authorList>
            <consortium name="Ensembl"/>
        </authorList>
    </citation>
    <scope>IDENTIFICATION</scope>
</reference>
<dbReference type="InterPro" id="IPR011626">
    <property type="entry name" value="Alpha-macroglobulin_TED"/>
</dbReference>
<dbReference type="Gene3D" id="2.20.130.20">
    <property type="match status" value="1"/>
</dbReference>
<protein>
    <submittedName>
        <fullName evidence="6">Complement C5</fullName>
    </submittedName>
</protein>
<dbReference type="STRING" id="7918.ENSLOCP00000006614"/>
<dbReference type="InParanoid" id="W5ME05"/>
<dbReference type="OMA" id="YKRIIAC"/>
<dbReference type="EMBL" id="AHAT01024890">
    <property type="status" value="NOT_ANNOTATED_CDS"/>
    <property type="molecule type" value="Genomic_DNA"/>
</dbReference>
<dbReference type="InterPro" id="IPR036595">
    <property type="entry name" value="A-macroglobulin_rcpt-bd_sf"/>
</dbReference>
<dbReference type="Ensembl" id="ENSLOCT00000006622.1">
    <property type="protein sequence ID" value="ENSLOCP00000006614.1"/>
    <property type="gene ID" value="ENSLOCG00000005479.1"/>
</dbReference>
<dbReference type="Bgee" id="ENSLOCG00000005479">
    <property type="expression patterns" value="Expressed in liver and 7 other cell types or tissues"/>
</dbReference>
<dbReference type="eggNOG" id="KOG1366">
    <property type="taxonomic scope" value="Eukaryota"/>
</dbReference>
<dbReference type="Gene3D" id="1.20.91.20">
    <property type="entry name" value="Anaphylotoxins (complement system)"/>
    <property type="match status" value="1"/>
</dbReference>
<dbReference type="Pfam" id="PF07678">
    <property type="entry name" value="TED_complement"/>
    <property type="match status" value="1"/>
</dbReference>
<dbReference type="InterPro" id="IPR018081">
    <property type="entry name" value="Anaphylatoxin_comp_syst"/>
</dbReference>
<dbReference type="CDD" id="cd00017">
    <property type="entry name" value="ANATO"/>
    <property type="match status" value="1"/>
</dbReference>
<dbReference type="Gene3D" id="1.50.10.20">
    <property type="match status" value="1"/>
</dbReference>
<dbReference type="InterPro" id="IPR013783">
    <property type="entry name" value="Ig-like_fold"/>
</dbReference>
<dbReference type="GeneTree" id="ENSGT00940000155670"/>
<dbReference type="PROSITE" id="PS01178">
    <property type="entry name" value="ANAPHYLATOXIN_2"/>
    <property type="match status" value="1"/>
</dbReference>
<dbReference type="HOGENOM" id="CLU_001634_4_2_1"/>
<dbReference type="EMBL" id="AHAT01024891">
    <property type="status" value="NOT_ANNOTATED_CDS"/>
    <property type="molecule type" value="Genomic_DNA"/>
</dbReference>
<dbReference type="InterPro" id="IPR048843">
    <property type="entry name" value="C5_CUB"/>
</dbReference>
<dbReference type="SMART" id="SM01360">
    <property type="entry name" value="A2M"/>
    <property type="match status" value="1"/>
</dbReference>
<dbReference type="Pfam" id="PF07703">
    <property type="entry name" value="A2M_BRD"/>
    <property type="match status" value="1"/>
</dbReference>
<dbReference type="SUPFAM" id="SSF49410">
    <property type="entry name" value="Alpha-macroglobulin receptor domain"/>
    <property type="match status" value="1"/>
</dbReference>
<dbReference type="InterPro" id="IPR018933">
    <property type="entry name" value="Netrin_module_non-TIMP"/>
</dbReference>
<dbReference type="InterPro" id="IPR000020">
    <property type="entry name" value="Anaphylatoxin/fibulin"/>
</dbReference>
<feature type="domain" description="NTR" evidence="5">
    <location>
        <begin position="1433"/>
        <end position="1579"/>
    </location>
</feature>
<dbReference type="InterPro" id="IPR040839">
    <property type="entry name" value="MG4"/>
</dbReference>
<dbReference type="FunCoup" id="W5ME05">
    <property type="interactions" value="400"/>
</dbReference>
<dbReference type="Gene3D" id="2.60.40.10">
    <property type="entry name" value="Immunoglobulins"/>
    <property type="match status" value="2"/>
</dbReference>
<dbReference type="Gene3D" id="2.60.40.1940">
    <property type="match status" value="1"/>
</dbReference>
<dbReference type="CDD" id="cd02896">
    <property type="entry name" value="complement_C3_C4_C5"/>
    <property type="match status" value="1"/>
</dbReference>
<dbReference type="Pfam" id="PF21309">
    <property type="entry name" value="C5_CUB"/>
    <property type="match status" value="1"/>
</dbReference>
<keyword evidence="3" id="KW-1015">Disulfide bond</keyword>
<dbReference type="SUPFAM" id="SSF48239">
    <property type="entry name" value="Terpenoid cyclases/Protein prenyltransferases"/>
    <property type="match status" value="1"/>
</dbReference>
<proteinExistence type="predicted"/>
<dbReference type="Pfam" id="PF00207">
    <property type="entry name" value="A2M"/>
    <property type="match status" value="1"/>
</dbReference>
<dbReference type="SMART" id="SM00643">
    <property type="entry name" value="C345C"/>
    <property type="match status" value="1"/>
</dbReference>
<dbReference type="InterPro" id="IPR011625">
    <property type="entry name" value="A2M_N_BRD"/>
</dbReference>
<organism evidence="6 7">
    <name type="scientific">Lepisosteus oculatus</name>
    <name type="common">Spotted gar</name>
    <dbReference type="NCBI Taxonomy" id="7918"/>
    <lineage>
        <taxon>Eukaryota</taxon>
        <taxon>Metazoa</taxon>
        <taxon>Chordata</taxon>
        <taxon>Craniata</taxon>
        <taxon>Vertebrata</taxon>
        <taxon>Euteleostomi</taxon>
        <taxon>Actinopterygii</taxon>
        <taxon>Neopterygii</taxon>
        <taxon>Holostei</taxon>
        <taxon>Semionotiformes</taxon>
        <taxon>Lepisosteidae</taxon>
        <taxon>Lepisosteus</taxon>
    </lineage>
</organism>
<evidence type="ECO:0000256" key="2">
    <source>
        <dbReference type="ARBA" id="ARBA00022525"/>
    </source>
</evidence>
<dbReference type="InterPro" id="IPR009048">
    <property type="entry name" value="A-macroglobulin_rcpt-bd"/>
</dbReference>
<reference evidence="6" key="3">
    <citation type="submission" date="2025-09" db="UniProtKB">
        <authorList>
            <consortium name="Ensembl"/>
        </authorList>
    </citation>
    <scope>IDENTIFICATION</scope>
</reference>
<dbReference type="GO" id="GO:0005615">
    <property type="term" value="C:extracellular space"/>
    <property type="evidence" value="ECO:0007669"/>
    <property type="project" value="InterPro"/>
</dbReference>
<dbReference type="Gene3D" id="6.20.50.160">
    <property type="match status" value="1"/>
</dbReference>